<reference evidence="4 5" key="1">
    <citation type="submission" date="2017-10" db="EMBL/GenBank/DDBJ databases">
        <title>Bifidobacterium genomics.</title>
        <authorList>
            <person name="Lugli G.A."/>
            <person name="Milani C."/>
            <person name="Mancabelli L."/>
        </authorList>
    </citation>
    <scope>NUCLEOTIDE SEQUENCE [LARGE SCALE GENOMIC DNA]</scope>
    <source>
        <strain evidence="4 5">1460B</strain>
    </source>
</reference>
<dbReference type="PANTHER" id="PTHR10357">
    <property type="entry name" value="ALPHA-AMYLASE FAMILY MEMBER"/>
    <property type="match status" value="1"/>
</dbReference>
<dbReference type="AlphaFoldDB" id="A0A2N3R9B8"/>
<evidence type="ECO:0000256" key="1">
    <source>
        <dbReference type="ARBA" id="ARBA00008061"/>
    </source>
</evidence>
<proteinExistence type="inferred from homology"/>
<feature type="domain" description="Glycosyl hydrolase family 13 catalytic" evidence="3">
    <location>
        <begin position="18"/>
        <end position="423"/>
    </location>
</feature>
<evidence type="ECO:0000256" key="2">
    <source>
        <dbReference type="SAM" id="MobiDB-lite"/>
    </source>
</evidence>
<gene>
    <name evidence="4" type="ORF">CQR44_1532</name>
</gene>
<dbReference type="Pfam" id="PF00128">
    <property type="entry name" value="Alpha-amylase"/>
    <property type="match status" value="1"/>
</dbReference>
<name>A0A2N3R9B8_9BIFI</name>
<dbReference type="Proteomes" id="UP000233731">
    <property type="component" value="Unassembled WGS sequence"/>
</dbReference>
<protein>
    <submittedName>
        <fullName evidence="4">Alpha-amylase</fullName>
    </submittedName>
</protein>
<dbReference type="PANTHER" id="PTHR10357:SF179">
    <property type="entry name" value="NEUTRAL AND BASIC AMINO ACID TRANSPORT PROTEIN RBAT"/>
    <property type="match status" value="1"/>
</dbReference>
<dbReference type="InterPro" id="IPR045857">
    <property type="entry name" value="O16G_dom_2"/>
</dbReference>
<evidence type="ECO:0000313" key="4">
    <source>
        <dbReference type="EMBL" id="PKV08573.1"/>
    </source>
</evidence>
<dbReference type="RefSeq" id="WP_101433002.1">
    <property type="nucleotide sequence ID" value="NZ_PCHJ01000017.1"/>
</dbReference>
<dbReference type="EMBL" id="PCHJ01000017">
    <property type="protein sequence ID" value="PKV08573.1"/>
    <property type="molecule type" value="Genomic_DNA"/>
</dbReference>
<dbReference type="CDD" id="cd11332">
    <property type="entry name" value="AmyAc_OligoGlu_TS"/>
    <property type="match status" value="1"/>
</dbReference>
<dbReference type="InterPro" id="IPR006047">
    <property type="entry name" value="GH13_cat_dom"/>
</dbReference>
<dbReference type="InterPro" id="IPR017853">
    <property type="entry name" value="GH"/>
</dbReference>
<dbReference type="SUPFAM" id="SSF51445">
    <property type="entry name" value="(Trans)glycosidases"/>
    <property type="match status" value="1"/>
</dbReference>
<dbReference type="GO" id="GO:0009313">
    <property type="term" value="P:oligosaccharide catabolic process"/>
    <property type="evidence" value="ECO:0007669"/>
    <property type="project" value="TreeGrafter"/>
</dbReference>
<comment type="caution">
    <text evidence="4">The sequence shown here is derived from an EMBL/GenBank/DDBJ whole genome shotgun (WGS) entry which is preliminary data.</text>
</comment>
<comment type="similarity">
    <text evidence="1">Belongs to the glycosyl hydrolase 13 family.</text>
</comment>
<evidence type="ECO:0000259" key="3">
    <source>
        <dbReference type="SMART" id="SM00642"/>
    </source>
</evidence>
<dbReference type="Gene3D" id="3.20.20.80">
    <property type="entry name" value="Glycosidases"/>
    <property type="match status" value="1"/>
</dbReference>
<dbReference type="Gene3D" id="3.90.400.10">
    <property type="entry name" value="Oligo-1,6-glucosidase, Domain 2"/>
    <property type="match status" value="1"/>
</dbReference>
<accession>A0A2N3R9B8</accession>
<evidence type="ECO:0000313" key="5">
    <source>
        <dbReference type="Proteomes" id="UP000233731"/>
    </source>
</evidence>
<dbReference type="SMART" id="SM00642">
    <property type="entry name" value="Aamy"/>
    <property type="match status" value="1"/>
</dbReference>
<dbReference type="GO" id="GO:0004556">
    <property type="term" value="F:alpha-amylase activity"/>
    <property type="evidence" value="ECO:0007669"/>
    <property type="project" value="TreeGrafter"/>
</dbReference>
<sequence length="556" mass="63041">MINDMLDPDWWKNATVYQIYPRSFRDANGDGIGDLQGVRSGLPYLTKLGVDAIWLTPFYPSPLVDGGYDVADYRNVDPRLGTMEDFDALVHDAHDSGIKVIVDIVPNHCSNQHPWFQQALNDGPDSPMRQRFVFRKGKGPNGSQPPSNWLSGVGGSAWEPCGDGWYYLHLFTKEQPDFNWDNEEVRKDFLKTLAFWSDHGVDGFRIDVSHGLAKDLAEPLRDRPDPADQEPLSDKGDDPLFDRDEVHDIYREWRKVFNEYNPPRMAVGESWTPITDRVYDYARSDELGSVFDFSLSKCDWDRQEYQDAIERTWNGFRRVGGSPSWVMGNHDVPRVASRLALPKGADVVEWVTSAGTRPVINQSVGQARARAAGMLILALPGTAYIYQGDELGLPEDLDIKEEDIQDPSWERSNHKVRGRDGCRVPLPWTVSETNAYGFSSAKHARPWLPQPSWFSTYAVQREDGRQDSALELYRKALALRRQWVVAEGATTMEILKDGDPRILHIRLSTGLHCLLNFGPGKVGLNIDGTIVLCSDDIDEKLQKEELRENSCVWFVE</sequence>
<feature type="region of interest" description="Disordered" evidence="2">
    <location>
        <begin position="217"/>
        <end position="241"/>
    </location>
</feature>
<organism evidence="4 5">
    <name type="scientific">Bifidobacterium asteroides</name>
    <dbReference type="NCBI Taxonomy" id="1684"/>
    <lineage>
        <taxon>Bacteria</taxon>
        <taxon>Bacillati</taxon>
        <taxon>Actinomycetota</taxon>
        <taxon>Actinomycetes</taxon>
        <taxon>Bifidobacteriales</taxon>
        <taxon>Bifidobacteriaceae</taxon>
        <taxon>Bifidobacterium</taxon>
    </lineage>
</organism>